<gene>
    <name evidence="12" type="ORF">H9659_13710</name>
</gene>
<dbReference type="InterPro" id="IPR038770">
    <property type="entry name" value="Na+/solute_symporter_sf"/>
</dbReference>
<dbReference type="PANTHER" id="PTHR32507">
    <property type="entry name" value="NA(+)/H(+) ANTIPORTER 1"/>
    <property type="match status" value="1"/>
</dbReference>
<feature type="domain" description="Cation/H+ exchanger transmembrane" evidence="10">
    <location>
        <begin position="18"/>
        <end position="394"/>
    </location>
</feature>
<evidence type="ECO:0000313" key="13">
    <source>
        <dbReference type="Proteomes" id="UP000659496"/>
    </source>
</evidence>
<evidence type="ECO:0000256" key="9">
    <source>
        <dbReference type="SAM" id="Phobius"/>
    </source>
</evidence>
<dbReference type="Gene3D" id="3.40.50.720">
    <property type="entry name" value="NAD(P)-binding Rossmann-like Domain"/>
    <property type="match status" value="1"/>
</dbReference>
<dbReference type="Gene3D" id="1.20.1530.20">
    <property type="match status" value="1"/>
</dbReference>
<evidence type="ECO:0000256" key="1">
    <source>
        <dbReference type="ARBA" id="ARBA00004651"/>
    </source>
</evidence>
<evidence type="ECO:0000313" key="12">
    <source>
        <dbReference type="EMBL" id="MBD7909388.1"/>
    </source>
</evidence>
<organism evidence="12 13">
    <name type="scientific">Sporosarcina gallistercoris</name>
    <dbReference type="NCBI Taxonomy" id="2762245"/>
    <lineage>
        <taxon>Bacteria</taxon>
        <taxon>Bacillati</taxon>
        <taxon>Bacillota</taxon>
        <taxon>Bacilli</taxon>
        <taxon>Bacillales</taxon>
        <taxon>Caryophanaceae</taxon>
        <taxon>Sporosarcina</taxon>
    </lineage>
</organism>
<feature type="transmembrane region" description="Helical" evidence="9">
    <location>
        <begin position="31"/>
        <end position="48"/>
    </location>
</feature>
<evidence type="ECO:0000256" key="2">
    <source>
        <dbReference type="ARBA" id="ARBA00022448"/>
    </source>
</evidence>
<keyword evidence="13" id="KW-1185">Reference proteome</keyword>
<dbReference type="EMBL" id="JACSQY010000012">
    <property type="protein sequence ID" value="MBD7909388.1"/>
    <property type="molecule type" value="Genomic_DNA"/>
</dbReference>
<sequence length="606" mass="65626">MENLALISVVAVLALGIFSQWLAWRIQWPSIVIMSIAGLLIGPVLGLINPEAALGDLYGPLISLAVAVILFEGSSNLDIREIKGISKSVTRIVTFGAFLAWILGSLAAHFFAGLQWEIAFIIGGLFVVTGPTVIIPLLRNAKLKSRTAAVLKWEGIIVDPAGPLLALFAYEVIKVLSNDQLTMSNLLSFFGGAGLAILLGLAIGLLITVMATKGQFPEYLKSPIVLALVLICFMLAEVIMHETGMLAVTVMGLTIGRSKQYVSSIGNLGHFVENVSVMLTSTVFILLTASLPRETIAQMFSLPILAFVLVTLFVVRPLSIWISTIGTELERNEKILIGWIAPRGIVALTVAGYFSSILVNDGYEEASLLTALTFALVIITVCAHGFTIGPLAKKLHLASNEPPGILIIGASNFSASLGEELKKLGIPTLIMDPSRGRLNLAAAKGVQTFEGQILSEQARFSVDLTPYSTILAMTGDASYNALISQSFAPEFGYNNTFSLPVAVNHQMNESELPISLKAHLLFREDATFAELNRKINTVYEIGEITIDEIENVENWLDELPEKITPLFIKKVNDTIVFVTLRKKINLEKGDILVVMRPGNEKKEPSA</sequence>
<dbReference type="RefSeq" id="WP_191691526.1">
    <property type="nucleotide sequence ID" value="NZ_JACSQY010000012.1"/>
</dbReference>
<reference evidence="12 13" key="1">
    <citation type="submission" date="2020-08" db="EMBL/GenBank/DDBJ databases">
        <title>A Genomic Blueprint of the Chicken Gut Microbiome.</title>
        <authorList>
            <person name="Gilroy R."/>
            <person name="Ravi A."/>
            <person name="Getino M."/>
            <person name="Pursley I."/>
            <person name="Horton D.L."/>
            <person name="Alikhan N.-F."/>
            <person name="Baker D."/>
            <person name="Gharbi K."/>
            <person name="Hall N."/>
            <person name="Watson M."/>
            <person name="Adriaenssens E.M."/>
            <person name="Foster-Nyarko E."/>
            <person name="Jarju S."/>
            <person name="Secka A."/>
            <person name="Antonio M."/>
            <person name="Oren A."/>
            <person name="Chaudhuri R."/>
            <person name="La Ragione R.M."/>
            <person name="Hildebrand F."/>
            <person name="Pallen M.J."/>
        </authorList>
    </citation>
    <scope>NUCLEOTIDE SEQUENCE [LARGE SCALE GENOMIC DNA]</scope>
    <source>
        <strain evidence="12 13">Sa3CUA8</strain>
    </source>
</reference>
<evidence type="ECO:0000256" key="8">
    <source>
        <dbReference type="ARBA" id="ARBA00023136"/>
    </source>
</evidence>
<keyword evidence="3" id="KW-0050">Antiport</keyword>
<keyword evidence="2" id="KW-0813">Transport</keyword>
<evidence type="ECO:0000259" key="10">
    <source>
        <dbReference type="Pfam" id="PF00999"/>
    </source>
</evidence>
<feature type="domain" description="RCK N-terminal" evidence="11">
    <location>
        <begin position="405"/>
        <end position="486"/>
    </location>
</feature>
<accession>A0ABR8PMI8</accession>
<feature type="transmembrane region" description="Helical" evidence="9">
    <location>
        <begin position="54"/>
        <end position="71"/>
    </location>
</feature>
<feature type="transmembrane region" description="Helical" evidence="9">
    <location>
        <begin position="366"/>
        <end position="386"/>
    </location>
</feature>
<dbReference type="InterPro" id="IPR003148">
    <property type="entry name" value="RCK_N"/>
</dbReference>
<dbReference type="SUPFAM" id="SSF51735">
    <property type="entry name" value="NAD(P)-binding Rossmann-fold domains"/>
    <property type="match status" value="1"/>
</dbReference>
<dbReference type="Pfam" id="PF02254">
    <property type="entry name" value="TrkA_N"/>
    <property type="match status" value="1"/>
</dbReference>
<evidence type="ECO:0000256" key="6">
    <source>
        <dbReference type="ARBA" id="ARBA00022989"/>
    </source>
</evidence>
<feature type="transmembrane region" description="Helical" evidence="9">
    <location>
        <begin position="6"/>
        <end position="24"/>
    </location>
</feature>
<proteinExistence type="predicted"/>
<evidence type="ECO:0000259" key="11">
    <source>
        <dbReference type="Pfam" id="PF02254"/>
    </source>
</evidence>
<comment type="caution">
    <text evidence="12">The sequence shown here is derived from an EMBL/GenBank/DDBJ whole genome shotgun (WGS) entry which is preliminary data.</text>
</comment>
<comment type="subcellular location">
    <subcellularLocation>
        <location evidence="1">Cell membrane</location>
        <topology evidence="1">Multi-pass membrane protein</topology>
    </subcellularLocation>
</comment>
<keyword evidence="4" id="KW-1003">Cell membrane</keyword>
<feature type="transmembrane region" description="Helical" evidence="9">
    <location>
        <begin position="296"/>
        <end position="315"/>
    </location>
</feature>
<dbReference type="InterPro" id="IPR036291">
    <property type="entry name" value="NAD(P)-bd_dom_sf"/>
</dbReference>
<evidence type="ECO:0000256" key="5">
    <source>
        <dbReference type="ARBA" id="ARBA00022692"/>
    </source>
</evidence>
<feature type="transmembrane region" description="Helical" evidence="9">
    <location>
        <begin position="186"/>
        <end position="212"/>
    </location>
</feature>
<protein>
    <submittedName>
        <fullName evidence="12">Sodium:proton antiporter</fullName>
    </submittedName>
</protein>
<feature type="transmembrane region" description="Helical" evidence="9">
    <location>
        <begin position="92"/>
        <end position="112"/>
    </location>
</feature>
<evidence type="ECO:0000256" key="3">
    <source>
        <dbReference type="ARBA" id="ARBA00022449"/>
    </source>
</evidence>
<dbReference type="PANTHER" id="PTHR32507:SF0">
    <property type="entry name" value="NA(+)_H(+) ANTIPORTER 2-RELATED"/>
    <property type="match status" value="1"/>
</dbReference>
<keyword evidence="6 9" id="KW-1133">Transmembrane helix</keyword>
<evidence type="ECO:0000256" key="7">
    <source>
        <dbReference type="ARBA" id="ARBA00023065"/>
    </source>
</evidence>
<evidence type="ECO:0000256" key="4">
    <source>
        <dbReference type="ARBA" id="ARBA00022475"/>
    </source>
</evidence>
<feature type="transmembrane region" description="Helical" evidence="9">
    <location>
        <begin position="336"/>
        <end position="354"/>
    </location>
</feature>
<feature type="transmembrane region" description="Helical" evidence="9">
    <location>
        <begin position="224"/>
        <end position="250"/>
    </location>
</feature>
<dbReference type="InterPro" id="IPR006153">
    <property type="entry name" value="Cation/H_exchanger_TM"/>
</dbReference>
<keyword evidence="8 9" id="KW-0472">Membrane</keyword>
<dbReference type="Proteomes" id="UP000659496">
    <property type="component" value="Unassembled WGS sequence"/>
</dbReference>
<name>A0ABR8PMI8_9BACL</name>
<feature type="transmembrane region" description="Helical" evidence="9">
    <location>
        <begin position="271"/>
        <end position="290"/>
    </location>
</feature>
<keyword evidence="5 9" id="KW-0812">Transmembrane</keyword>
<dbReference type="Pfam" id="PF00999">
    <property type="entry name" value="Na_H_Exchanger"/>
    <property type="match status" value="1"/>
</dbReference>
<feature type="transmembrane region" description="Helical" evidence="9">
    <location>
        <begin position="118"/>
        <end position="138"/>
    </location>
</feature>
<keyword evidence="7" id="KW-0406">Ion transport</keyword>